<dbReference type="Gene3D" id="3.90.550.10">
    <property type="entry name" value="Spore Coat Polysaccharide Biosynthesis Protein SpsA, Chain A"/>
    <property type="match status" value="1"/>
</dbReference>
<evidence type="ECO:0000256" key="6">
    <source>
        <dbReference type="ARBA" id="ARBA00023136"/>
    </source>
</evidence>
<feature type="transmembrane region" description="Helical" evidence="7">
    <location>
        <begin position="373"/>
        <end position="395"/>
    </location>
</feature>
<dbReference type="PANTHER" id="PTHR22913">
    <property type="entry name" value="HYALURONAN SYNTHASE"/>
    <property type="match status" value="1"/>
</dbReference>
<comment type="subcellular location">
    <subcellularLocation>
        <location evidence="1">Cell membrane</location>
    </subcellularLocation>
</comment>
<dbReference type="Proteomes" id="UP000546917">
    <property type="component" value="Unassembled WGS sequence"/>
</dbReference>
<dbReference type="KEGG" id="fai:FAD_1094"/>
<evidence type="ECO:0000256" key="3">
    <source>
        <dbReference type="ARBA" id="ARBA00022475"/>
    </source>
</evidence>
<dbReference type="AlphaFoldDB" id="A0A1V0N4E1"/>
<dbReference type="GO" id="GO:0030213">
    <property type="term" value="P:hyaluronan biosynthetic process"/>
    <property type="evidence" value="ECO:0007669"/>
    <property type="project" value="TreeGrafter"/>
</dbReference>
<feature type="transmembrane region" description="Helical" evidence="7">
    <location>
        <begin position="337"/>
        <end position="361"/>
    </location>
</feature>
<accession>A0A1V0N4E1</accession>
<evidence type="ECO:0000256" key="4">
    <source>
        <dbReference type="ARBA" id="ARBA00022676"/>
    </source>
</evidence>
<evidence type="ECO:0000313" key="9">
    <source>
        <dbReference type="EMBL" id="ARD84974.1"/>
    </source>
</evidence>
<dbReference type="STRING" id="74969.FAD_1094"/>
<evidence type="ECO:0000313" key="10">
    <source>
        <dbReference type="EMBL" id="NOL59393.1"/>
    </source>
</evidence>
<reference evidence="10 12" key="2">
    <citation type="submission" date="2020-05" db="EMBL/GenBank/DDBJ databases">
        <authorList>
            <person name="Zhang R."/>
        </authorList>
    </citation>
    <scope>NUCLEOTIDE SEQUENCE [LARGE SCALE GENOMIC DNA]</scope>
    <source>
        <strain evidence="10 12">DSM 28986</strain>
    </source>
</reference>
<keyword evidence="4" id="KW-0328">Glycosyltransferase</keyword>
<dbReference type="GO" id="GO:0085029">
    <property type="term" value="P:extracellular matrix assembly"/>
    <property type="evidence" value="ECO:0007669"/>
    <property type="project" value="TreeGrafter"/>
</dbReference>
<dbReference type="InterPro" id="IPR001173">
    <property type="entry name" value="Glyco_trans_2-like"/>
</dbReference>
<dbReference type="GO" id="GO:0005886">
    <property type="term" value="C:plasma membrane"/>
    <property type="evidence" value="ECO:0007669"/>
    <property type="project" value="UniProtKB-SubCell"/>
</dbReference>
<evidence type="ECO:0000256" key="7">
    <source>
        <dbReference type="SAM" id="Phobius"/>
    </source>
</evidence>
<sequence length="403" mass="46025">MALLAVTVISFIYYLLNAYYSTYYRKGETISNVNPDEATIVMPVYNEDVEIFRQAIVSLALQGSKFIVVGDSSLEPYKTITEQNGGRFIYLSQRGGKKNALVQGIKHVSTKYVMFVDSDTIIPADTLKSMLSYFSNGIAGVGVNIHIKNDGTNISYASEFIERLTEMISKSMSRHGNVYVLDGRCAMYITDVVKPFMVSDEFLNKKIFGKKVVLGDDMQLTSFLIKNKYKMIKDYDITVETEPQKGTRKFLNQQIRWSRRGWYFFFKNLSDGTTKNGGKFYAFEMFYIYLIPIIGFILFLFRGMFILRFLGHIDYLSVSSVNYLIMAHLLHLHSHDILGSLINGIMYTLGAIGDSIFVGAIMIRIPKNRIRTLAYGAMGLGVLFFVNLYGLFTFWKQSKWLTR</sequence>
<evidence type="ECO:0000313" key="11">
    <source>
        <dbReference type="Proteomes" id="UP000192050"/>
    </source>
</evidence>
<evidence type="ECO:0000313" key="12">
    <source>
        <dbReference type="Proteomes" id="UP000546917"/>
    </source>
</evidence>
<keyword evidence="3" id="KW-1003">Cell membrane</keyword>
<keyword evidence="6 7" id="KW-0472">Membrane</keyword>
<keyword evidence="7" id="KW-1133">Transmembrane helix</keyword>
<dbReference type="EMBL" id="JABGBP010000025">
    <property type="protein sequence ID" value="NOL59393.1"/>
    <property type="molecule type" value="Genomic_DNA"/>
</dbReference>
<keyword evidence="11" id="KW-1185">Reference proteome</keyword>
<feature type="domain" description="Glycosyltransferase 2-like" evidence="8">
    <location>
        <begin position="39"/>
        <end position="193"/>
    </location>
</feature>
<evidence type="ECO:0000256" key="1">
    <source>
        <dbReference type="ARBA" id="ARBA00004236"/>
    </source>
</evidence>
<protein>
    <submittedName>
        <fullName evidence="9">Glycosyltransferase</fullName>
    </submittedName>
</protein>
<dbReference type="PANTHER" id="PTHR22913:SF12">
    <property type="entry name" value="MANNURONAN SYNTHASE"/>
    <property type="match status" value="1"/>
</dbReference>
<evidence type="ECO:0000256" key="2">
    <source>
        <dbReference type="ARBA" id="ARBA00006782"/>
    </source>
</evidence>
<gene>
    <name evidence="9" type="ORF">FAD_1094</name>
    <name evidence="10" type="ORF">HLB00_00880</name>
</gene>
<reference evidence="9 11" key="1">
    <citation type="submission" date="2011-10" db="EMBL/GenBank/DDBJ databases">
        <title>Metabolic and evolutionary patterns in the extreme acidophile Ferroplasma acidiphilum.</title>
        <authorList>
            <person name="Golyshina O.V."/>
            <person name="Kozyavkin S.A."/>
            <person name="Tatusov R.L."/>
            <person name="Slesarev A.I."/>
            <person name="Golyshin P.N."/>
        </authorList>
    </citation>
    <scope>NUCLEOTIDE SEQUENCE [LARGE SCALE GENOMIC DNA]</scope>
    <source>
        <strain evidence="9">Berkeley</strain>
        <strain evidence="11">Y</strain>
    </source>
</reference>
<dbReference type="SUPFAM" id="SSF53448">
    <property type="entry name" value="Nucleotide-diphospho-sugar transferases"/>
    <property type="match status" value="1"/>
</dbReference>
<proteinExistence type="inferred from homology"/>
<evidence type="ECO:0000256" key="5">
    <source>
        <dbReference type="ARBA" id="ARBA00022679"/>
    </source>
</evidence>
<comment type="similarity">
    <text evidence="2">Belongs to the NodC/HAS family.</text>
</comment>
<keyword evidence="5 9" id="KW-0808">Transferase</keyword>
<dbReference type="GO" id="GO:0050501">
    <property type="term" value="F:hyaluronan synthase activity"/>
    <property type="evidence" value="ECO:0007669"/>
    <property type="project" value="TreeGrafter"/>
</dbReference>
<dbReference type="OrthoDB" id="46222at2157"/>
<evidence type="ECO:0000259" key="8">
    <source>
        <dbReference type="Pfam" id="PF00535"/>
    </source>
</evidence>
<name>A0A1V0N4E1_9ARCH</name>
<dbReference type="CDD" id="cd06434">
    <property type="entry name" value="GT2_HAS"/>
    <property type="match status" value="1"/>
</dbReference>
<feature type="transmembrane region" description="Helical" evidence="7">
    <location>
        <begin position="280"/>
        <end position="301"/>
    </location>
</feature>
<keyword evidence="7" id="KW-0812">Transmembrane</keyword>
<organism evidence="9 11">
    <name type="scientific">Ferroplasma acidiphilum</name>
    <dbReference type="NCBI Taxonomy" id="74969"/>
    <lineage>
        <taxon>Archaea</taxon>
        <taxon>Methanobacteriati</taxon>
        <taxon>Thermoplasmatota</taxon>
        <taxon>Thermoplasmata</taxon>
        <taxon>Thermoplasmatales</taxon>
        <taxon>Ferroplasmaceae</taxon>
        <taxon>Ferroplasma</taxon>
    </lineage>
</organism>
<dbReference type="InterPro" id="IPR029044">
    <property type="entry name" value="Nucleotide-diphossugar_trans"/>
</dbReference>
<dbReference type="EMBL" id="CP015363">
    <property type="protein sequence ID" value="ARD84974.1"/>
    <property type="molecule type" value="Genomic_DNA"/>
</dbReference>
<dbReference type="Pfam" id="PF00535">
    <property type="entry name" value="Glycos_transf_2"/>
    <property type="match status" value="1"/>
</dbReference>
<dbReference type="Proteomes" id="UP000192050">
    <property type="component" value="Chromosome"/>
</dbReference>